<dbReference type="AlphaFoldDB" id="A0A1M4YGI4"/>
<proteinExistence type="predicted"/>
<protein>
    <submittedName>
        <fullName evidence="2">Uncharacterized protein</fullName>
    </submittedName>
</protein>
<sequence>MRKVRKSEAKAKPKAKTRAEMRPMRSAKVESPYGLGHDRVQRVVDAVTAMHARRQIDDRQLRAAEVYRAAYDVAASAGGGTMGERSGGATRTTLSEAKIAAGETLNDAARLLGVEDGRIVRLVVGEGHSIAEVAGSGAPEIARRVAGERLRKGLDTLADAWHIADKAAGGGSGRTRSKMAEGARPEPSGVTGKIERGRVGFGTAQSAGFYDAGDT</sequence>
<evidence type="ECO:0000256" key="1">
    <source>
        <dbReference type="SAM" id="MobiDB-lite"/>
    </source>
</evidence>
<feature type="region of interest" description="Disordered" evidence="1">
    <location>
        <begin position="1"/>
        <end position="33"/>
    </location>
</feature>
<dbReference type="RefSeq" id="WP_073052051.1">
    <property type="nucleotide sequence ID" value="NZ_FQUP01000001.1"/>
</dbReference>
<accession>A0A1M4YGI4</accession>
<dbReference type="STRING" id="1122133.SAMN02745157_1513"/>
<dbReference type="OrthoDB" id="9942405at2"/>
<keyword evidence="3" id="KW-1185">Reference proteome</keyword>
<dbReference type="Proteomes" id="UP000184485">
    <property type="component" value="Unassembled WGS sequence"/>
</dbReference>
<evidence type="ECO:0000313" key="2">
    <source>
        <dbReference type="EMBL" id="SHF04763.1"/>
    </source>
</evidence>
<organism evidence="2 3">
    <name type="scientific">Kaistia soli DSM 19436</name>
    <dbReference type="NCBI Taxonomy" id="1122133"/>
    <lineage>
        <taxon>Bacteria</taxon>
        <taxon>Pseudomonadati</taxon>
        <taxon>Pseudomonadota</taxon>
        <taxon>Alphaproteobacteria</taxon>
        <taxon>Hyphomicrobiales</taxon>
        <taxon>Kaistiaceae</taxon>
        <taxon>Kaistia</taxon>
    </lineage>
</organism>
<gene>
    <name evidence="2" type="ORF">SAMN02745157_1513</name>
</gene>
<name>A0A1M4YGI4_9HYPH</name>
<feature type="compositionally biased region" description="Basic and acidic residues" evidence="1">
    <location>
        <begin position="1"/>
        <end position="23"/>
    </location>
</feature>
<feature type="region of interest" description="Disordered" evidence="1">
    <location>
        <begin position="168"/>
        <end position="197"/>
    </location>
</feature>
<evidence type="ECO:0000313" key="3">
    <source>
        <dbReference type="Proteomes" id="UP000184485"/>
    </source>
</evidence>
<dbReference type="EMBL" id="FQUP01000001">
    <property type="protein sequence ID" value="SHF04763.1"/>
    <property type="molecule type" value="Genomic_DNA"/>
</dbReference>
<reference evidence="2 3" key="1">
    <citation type="submission" date="2016-11" db="EMBL/GenBank/DDBJ databases">
        <authorList>
            <person name="Jaros S."/>
            <person name="Januszkiewicz K."/>
            <person name="Wedrychowicz H."/>
        </authorList>
    </citation>
    <scope>NUCLEOTIDE SEQUENCE [LARGE SCALE GENOMIC DNA]</scope>
    <source>
        <strain evidence="2 3">DSM 19436</strain>
    </source>
</reference>